<evidence type="ECO:0000313" key="2">
    <source>
        <dbReference type="EMBL" id="PHH01992.1"/>
    </source>
</evidence>
<accession>A0ABX4KBC3</accession>
<dbReference type="Proteomes" id="UP000223854">
    <property type="component" value="Unassembled WGS sequence"/>
</dbReference>
<reference evidence="2 3" key="1">
    <citation type="submission" date="2017-09" db="EMBL/GenBank/DDBJ databases">
        <title>FDA dAtabase for Regulatory Grade micrObial Sequences (FDA-ARGOS): Supporting development and validation of Infectious Disease Dx tests.</title>
        <authorList>
            <person name="Kerrigan L."/>
            <person name="Long C."/>
            <person name="Tallon L.J."/>
            <person name="Sadzewicz L."/>
            <person name="Ott S."/>
            <person name="Zhao X."/>
            <person name="Nagaraj S."/>
            <person name="Vavikolanu K."/>
            <person name="Aluvathingal J."/>
            <person name="Nadendla S."/>
            <person name="Sichtig H."/>
        </authorList>
    </citation>
    <scope>NUCLEOTIDE SEQUENCE [LARGE SCALE GENOMIC DNA]</scope>
    <source>
        <strain evidence="2 3">FDAARGOS_423</strain>
    </source>
</reference>
<keyword evidence="3" id="KW-1185">Reference proteome</keyword>
<name>A0ABX4KBC3_CLOSG</name>
<gene>
    <name evidence="2" type="ORF">CRX47_12485</name>
</gene>
<organism evidence="2 3">
    <name type="scientific">Clostridium sporogenes</name>
    <dbReference type="NCBI Taxonomy" id="1509"/>
    <lineage>
        <taxon>Bacteria</taxon>
        <taxon>Bacillati</taxon>
        <taxon>Bacillota</taxon>
        <taxon>Clostridia</taxon>
        <taxon>Eubacteriales</taxon>
        <taxon>Clostridiaceae</taxon>
        <taxon>Clostridium</taxon>
    </lineage>
</organism>
<sequence length="67" mass="7565">MVEGLRELLCLCHLKEDMPGFNWSNVPVVLVEMGFSSNAKEERLLNTEEYKVKIVNGLTEGVKKAIN</sequence>
<dbReference type="InterPro" id="IPR002508">
    <property type="entry name" value="MurNAc-LAA_cat"/>
</dbReference>
<dbReference type="Gene3D" id="3.40.630.40">
    <property type="entry name" value="Zn-dependent exopeptidases"/>
    <property type="match status" value="1"/>
</dbReference>
<dbReference type="Pfam" id="PF01520">
    <property type="entry name" value="Amidase_3"/>
    <property type="match status" value="1"/>
</dbReference>
<evidence type="ECO:0000259" key="1">
    <source>
        <dbReference type="Pfam" id="PF01520"/>
    </source>
</evidence>
<dbReference type="SUPFAM" id="SSF53187">
    <property type="entry name" value="Zn-dependent exopeptidases"/>
    <property type="match status" value="1"/>
</dbReference>
<comment type="caution">
    <text evidence="2">The sequence shown here is derived from an EMBL/GenBank/DDBJ whole genome shotgun (WGS) entry which is preliminary data.</text>
</comment>
<protein>
    <recommendedName>
        <fullName evidence="1">MurNAc-LAA domain-containing protein</fullName>
    </recommendedName>
</protein>
<feature type="domain" description="MurNAc-LAA" evidence="1">
    <location>
        <begin position="17"/>
        <end position="63"/>
    </location>
</feature>
<dbReference type="EMBL" id="PDLH01000007">
    <property type="protein sequence ID" value="PHH01992.1"/>
    <property type="molecule type" value="Genomic_DNA"/>
</dbReference>
<proteinExistence type="predicted"/>
<evidence type="ECO:0000313" key="3">
    <source>
        <dbReference type="Proteomes" id="UP000223854"/>
    </source>
</evidence>